<name>A0A0E0QHX3_ORYRU</name>
<evidence type="ECO:0000313" key="2">
    <source>
        <dbReference type="EnsemblPlants" id="ORUFI08G13510.1"/>
    </source>
</evidence>
<organism evidence="2 3">
    <name type="scientific">Oryza rufipogon</name>
    <name type="common">Brownbeard rice</name>
    <name type="synonym">Asian wild rice</name>
    <dbReference type="NCBI Taxonomy" id="4529"/>
    <lineage>
        <taxon>Eukaryota</taxon>
        <taxon>Viridiplantae</taxon>
        <taxon>Streptophyta</taxon>
        <taxon>Embryophyta</taxon>
        <taxon>Tracheophyta</taxon>
        <taxon>Spermatophyta</taxon>
        <taxon>Magnoliopsida</taxon>
        <taxon>Liliopsida</taxon>
        <taxon>Poales</taxon>
        <taxon>Poaceae</taxon>
        <taxon>BOP clade</taxon>
        <taxon>Oryzoideae</taxon>
        <taxon>Oryzeae</taxon>
        <taxon>Oryzinae</taxon>
        <taxon>Oryza</taxon>
    </lineage>
</organism>
<dbReference type="Gramene" id="ORUFI08G13510.1">
    <property type="protein sequence ID" value="ORUFI08G13510.1"/>
    <property type="gene ID" value="ORUFI08G13510"/>
</dbReference>
<dbReference type="Proteomes" id="UP000008022">
    <property type="component" value="Unassembled WGS sequence"/>
</dbReference>
<reference evidence="2" key="2">
    <citation type="submission" date="2015-06" db="UniProtKB">
        <authorList>
            <consortium name="EnsemblPlants"/>
        </authorList>
    </citation>
    <scope>IDENTIFICATION</scope>
</reference>
<proteinExistence type="predicted"/>
<dbReference type="AlphaFoldDB" id="A0A0E0QHX3"/>
<protein>
    <submittedName>
        <fullName evidence="2">Uncharacterized protein</fullName>
    </submittedName>
</protein>
<dbReference type="HOGENOM" id="CLU_1725292_0_0_1"/>
<reference evidence="3" key="1">
    <citation type="submission" date="2013-06" db="EMBL/GenBank/DDBJ databases">
        <authorList>
            <person name="Zhao Q."/>
        </authorList>
    </citation>
    <scope>NUCLEOTIDE SEQUENCE</scope>
    <source>
        <strain evidence="3">cv. W1943</strain>
    </source>
</reference>
<evidence type="ECO:0000256" key="1">
    <source>
        <dbReference type="SAM" id="MobiDB-lite"/>
    </source>
</evidence>
<sequence length="152" mass="17969">MHRPPPWMPDFVLDDFIKPGYREEREDDRGGGAPVAGRLRRRRKNMFPSDALPGRVRGRLKRPERRQHELSFGRYRRRRWWLISEGKRKGMVREWICLVEAKVLARGIGRQCSDEGDRPMAGIWKREKREAQRALRSGNERSSSSFIGGERR</sequence>
<feature type="region of interest" description="Disordered" evidence="1">
    <location>
        <begin position="22"/>
        <end position="62"/>
    </location>
</feature>
<keyword evidence="3" id="KW-1185">Reference proteome</keyword>
<evidence type="ECO:0000313" key="3">
    <source>
        <dbReference type="Proteomes" id="UP000008022"/>
    </source>
</evidence>
<dbReference type="EnsemblPlants" id="ORUFI08G13510.1">
    <property type="protein sequence ID" value="ORUFI08G13510.1"/>
    <property type="gene ID" value="ORUFI08G13510"/>
</dbReference>
<accession>A0A0E0QHX3</accession>
<feature type="region of interest" description="Disordered" evidence="1">
    <location>
        <begin position="128"/>
        <end position="152"/>
    </location>
</feature>